<evidence type="ECO:0000256" key="2">
    <source>
        <dbReference type="ARBA" id="ARBA00022692"/>
    </source>
</evidence>
<keyword evidence="4 5" id="KW-0472">Membrane</keyword>
<dbReference type="Pfam" id="PF01284">
    <property type="entry name" value="MARVEL"/>
    <property type="match status" value="1"/>
</dbReference>
<evidence type="ECO:0000256" key="6">
    <source>
        <dbReference type="SAM" id="Phobius"/>
    </source>
</evidence>
<dbReference type="PhylomeDB" id="A7SKT6"/>
<keyword evidence="9" id="KW-1185">Reference proteome</keyword>
<reference evidence="8 9" key="1">
    <citation type="journal article" date="2007" name="Science">
        <title>Sea anemone genome reveals ancestral eumetazoan gene repertoire and genomic organization.</title>
        <authorList>
            <person name="Putnam N.H."/>
            <person name="Srivastava M."/>
            <person name="Hellsten U."/>
            <person name="Dirks B."/>
            <person name="Chapman J."/>
            <person name="Salamov A."/>
            <person name="Terry A."/>
            <person name="Shapiro H."/>
            <person name="Lindquist E."/>
            <person name="Kapitonov V.V."/>
            <person name="Jurka J."/>
            <person name="Genikhovich G."/>
            <person name="Grigoriev I.V."/>
            <person name="Lucas S.M."/>
            <person name="Steele R.E."/>
            <person name="Finnerty J.R."/>
            <person name="Technau U."/>
            <person name="Martindale M.Q."/>
            <person name="Rokhsar D.S."/>
        </authorList>
    </citation>
    <scope>NUCLEOTIDE SEQUENCE [LARGE SCALE GENOMIC DNA]</scope>
    <source>
        <strain evidence="9">CH2 X CH6</strain>
    </source>
</reference>
<dbReference type="InParanoid" id="A7SKT6"/>
<feature type="transmembrane region" description="Helical" evidence="6">
    <location>
        <begin position="145"/>
        <end position="166"/>
    </location>
</feature>
<keyword evidence="3 6" id="KW-1133">Transmembrane helix</keyword>
<proteinExistence type="predicted"/>
<dbReference type="HOGENOM" id="CLU_1391725_0_0_1"/>
<feature type="domain" description="MARVEL" evidence="7">
    <location>
        <begin position="34"/>
        <end position="169"/>
    </location>
</feature>
<dbReference type="PROSITE" id="PS51225">
    <property type="entry name" value="MARVEL"/>
    <property type="match status" value="1"/>
</dbReference>
<name>A7SKT6_NEMVE</name>
<evidence type="ECO:0000259" key="7">
    <source>
        <dbReference type="PROSITE" id="PS51225"/>
    </source>
</evidence>
<gene>
    <name evidence="8" type="ORF">NEMVEDRAFT_v1g213837</name>
</gene>
<feature type="transmembrane region" description="Helical" evidence="6">
    <location>
        <begin position="78"/>
        <end position="96"/>
    </location>
</feature>
<evidence type="ECO:0000313" key="9">
    <source>
        <dbReference type="Proteomes" id="UP000001593"/>
    </source>
</evidence>
<dbReference type="PANTHER" id="PTHR22776:SF49">
    <property type="entry name" value="MARVEL DOMAIN-CONTAINING PROTEIN"/>
    <property type="match status" value="1"/>
</dbReference>
<sequence length="196" mass="21947">MASKSEKGASSTAITLQQQENERLYCGFLDLAWPVGTFEGILKVFQFFTTLLTFAILCTAFKTDPYLKNYKMNPEYEFMVFVAVTAWIFVSLHILLKMTHLYEQLPAACIRPEAGLVLVSVGVFIFLVASSLVASYSYIWSALKASAAFGFVSAFLFLVEVVYMVVRFRKSREYGNTTEEVIRFAADNTKTVAAAV</sequence>
<dbReference type="AlphaFoldDB" id="A7SKT6"/>
<dbReference type="Proteomes" id="UP000001593">
    <property type="component" value="Unassembled WGS sequence"/>
</dbReference>
<dbReference type="STRING" id="45351.A7SKT6"/>
<feature type="transmembrane region" description="Helical" evidence="6">
    <location>
        <begin position="44"/>
        <end position="63"/>
    </location>
</feature>
<evidence type="ECO:0000256" key="1">
    <source>
        <dbReference type="ARBA" id="ARBA00004141"/>
    </source>
</evidence>
<dbReference type="OrthoDB" id="5975780at2759"/>
<dbReference type="EMBL" id="DS469691">
    <property type="protein sequence ID" value="EDO35695.1"/>
    <property type="molecule type" value="Genomic_DNA"/>
</dbReference>
<accession>A7SKT6</accession>
<organism evidence="8 9">
    <name type="scientific">Nematostella vectensis</name>
    <name type="common">Starlet sea anemone</name>
    <dbReference type="NCBI Taxonomy" id="45351"/>
    <lineage>
        <taxon>Eukaryota</taxon>
        <taxon>Metazoa</taxon>
        <taxon>Cnidaria</taxon>
        <taxon>Anthozoa</taxon>
        <taxon>Hexacorallia</taxon>
        <taxon>Actiniaria</taxon>
        <taxon>Edwardsiidae</taxon>
        <taxon>Nematostella</taxon>
    </lineage>
</organism>
<evidence type="ECO:0000313" key="8">
    <source>
        <dbReference type="EMBL" id="EDO35695.1"/>
    </source>
</evidence>
<keyword evidence="2 5" id="KW-0812">Transmembrane</keyword>
<dbReference type="KEGG" id="nve:5507121"/>
<evidence type="ECO:0000256" key="3">
    <source>
        <dbReference type="ARBA" id="ARBA00022989"/>
    </source>
</evidence>
<dbReference type="PANTHER" id="PTHR22776">
    <property type="entry name" value="MARVEL-CONTAINING POTENTIAL LIPID RAFT-ASSOCIATED PROTEIN"/>
    <property type="match status" value="1"/>
</dbReference>
<dbReference type="InterPro" id="IPR050578">
    <property type="entry name" value="MARVEL-CKLF_proteins"/>
</dbReference>
<protein>
    <recommendedName>
        <fullName evidence="7">MARVEL domain-containing protein</fullName>
    </recommendedName>
</protein>
<comment type="subcellular location">
    <subcellularLocation>
        <location evidence="1">Membrane</location>
        <topology evidence="1">Multi-pass membrane protein</topology>
    </subcellularLocation>
</comment>
<dbReference type="GO" id="GO:0016020">
    <property type="term" value="C:membrane"/>
    <property type="evidence" value="ECO:0000318"/>
    <property type="project" value="GO_Central"/>
</dbReference>
<feature type="transmembrane region" description="Helical" evidence="6">
    <location>
        <begin position="116"/>
        <end position="139"/>
    </location>
</feature>
<dbReference type="InterPro" id="IPR008253">
    <property type="entry name" value="Marvel"/>
</dbReference>
<evidence type="ECO:0000256" key="4">
    <source>
        <dbReference type="ARBA" id="ARBA00023136"/>
    </source>
</evidence>
<evidence type="ECO:0000256" key="5">
    <source>
        <dbReference type="PROSITE-ProRule" id="PRU00581"/>
    </source>
</evidence>